<organism evidence="1 2">
    <name type="scientific">Mycena venus</name>
    <dbReference type="NCBI Taxonomy" id="2733690"/>
    <lineage>
        <taxon>Eukaryota</taxon>
        <taxon>Fungi</taxon>
        <taxon>Dikarya</taxon>
        <taxon>Basidiomycota</taxon>
        <taxon>Agaricomycotina</taxon>
        <taxon>Agaricomycetes</taxon>
        <taxon>Agaricomycetidae</taxon>
        <taxon>Agaricales</taxon>
        <taxon>Marasmiineae</taxon>
        <taxon>Mycenaceae</taxon>
        <taxon>Mycena</taxon>
    </lineage>
</organism>
<dbReference type="EMBL" id="JACAZI010000001">
    <property type="protein sequence ID" value="KAF7371976.1"/>
    <property type="molecule type" value="Genomic_DNA"/>
</dbReference>
<keyword evidence="2" id="KW-1185">Reference proteome</keyword>
<gene>
    <name evidence="1" type="ORF">MVEN_00055600</name>
</gene>
<dbReference type="OrthoDB" id="2269034at2759"/>
<evidence type="ECO:0000313" key="2">
    <source>
        <dbReference type="Proteomes" id="UP000620124"/>
    </source>
</evidence>
<reference evidence="1" key="1">
    <citation type="submission" date="2020-05" db="EMBL/GenBank/DDBJ databases">
        <title>Mycena genomes resolve the evolution of fungal bioluminescence.</title>
        <authorList>
            <person name="Tsai I.J."/>
        </authorList>
    </citation>
    <scope>NUCLEOTIDE SEQUENCE</scope>
    <source>
        <strain evidence="1">CCC161011</strain>
    </source>
</reference>
<comment type="caution">
    <text evidence="1">The sequence shown here is derived from an EMBL/GenBank/DDBJ whole genome shotgun (WGS) entry which is preliminary data.</text>
</comment>
<evidence type="ECO:0000313" key="1">
    <source>
        <dbReference type="EMBL" id="KAF7371976.1"/>
    </source>
</evidence>
<accession>A0A8H6Z903</accession>
<sequence>MVSKRVAGVAMKRENVRLRLRLRLCDIESQLLQMETDTTRRFSTRLKPERQRRLMEERTNIKGSLDRIIYPILRIPVEITSEIFLHCLPVDGGRPDATSAPMLLCRICRVWRNIAFANPRLWASLQISCSDWNLANPILLRDWLRRAGSLPLSLSLALPYVRCPYLSFFDDHWGNLTSFSGHHFDLTQCYNILLHAPRLIRCEFFFVRNSTPPSCAAHVLLPALEVFALNMASYLDAFLLDSLTLPRLRSLSLTCILSHRFADIPFLSFLQRAPRIQTFSARFYAGKSHENGIIIAMLRAMPVLTSFELRLSSTADIMFNILHHLHESSRFLPHIQKIFFSVGERVPWQDRYTRTLVDALYSSGCFTSRNSGLRCEAQGQGNAHLRWFLPVLVGFHDTEIPSILFQILFSLLFNRLRRRYLLLLECLWNIFGVNLPFRPVPDRVFSVVSKPRRRIHFFDDR</sequence>
<name>A0A8H6Z903_9AGAR</name>
<dbReference type="Proteomes" id="UP000620124">
    <property type="component" value="Unassembled WGS sequence"/>
</dbReference>
<dbReference type="AlphaFoldDB" id="A0A8H6Z903"/>
<protein>
    <recommendedName>
        <fullName evidence="3">F-box domain-containing protein</fullName>
    </recommendedName>
</protein>
<evidence type="ECO:0008006" key="3">
    <source>
        <dbReference type="Google" id="ProtNLM"/>
    </source>
</evidence>
<proteinExistence type="predicted"/>